<accession>A0A0G3YY92</accession>
<evidence type="ECO:0000313" key="2">
    <source>
        <dbReference type="Proteomes" id="UP000269271"/>
    </source>
</evidence>
<organism evidence="1 2">
    <name type="scientific">Burkholderia contaminans</name>
    <dbReference type="NCBI Taxonomy" id="488447"/>
    <lineage>
        <taxon>Bacteria</taxon>
        <taxon>Pseudomonadati</taxon>
        <taxon>Pseudomonadota</taxon>
        <taxon>Betaproteobacteria</taxon>
        <taxon>Burkholderiales</taxon>
        <taxon>Burkholderiaceae</taxon>
        <taxon>Burkholderia</taxon>
        <taxon>Burkholderia cepacia complex</taxon>
    </lineage>
</organism>
<name>A0A0G3YY92_9BURK</name>
<comment type="caution">
    <text evidence="1">The sequence shown here is derived from an EMBL/GenBank/DDBJ whole genome shotgun (WGS) entry which is preliminary data.</text>
</comment>
<protein>
    <recommendedName>
        <fullName evidence="3">Lumazine-binding protein</fullName>
    </recommendedName>
</protein>
<dbReference type="AlphaFoldDB" id="A0A0G3YY92"/>
<dbReference type="InterPro" id="IPR032710">
    <property type="entry name" value="NTF2-like_dom_sf"/>
</dbReference>
<dbReference type="KEGG" id="bcon:NL30_24770"/>
<dbReference type="Proteomes" id="UP000269271">
    <property type="component" value="Unassembled WGS sequence"/>
</dbReference>
<dbReference type="EMBL" id="QTQX01000015">
    <property type="protein sequence ID" value="RQT24785.1"/>
    <property type="molecule type" value="Genomic_DNA"/>
</dbReference>
<dbReference type="Gene3D" id="3.10.450.50">
    <property type="match status" value="1"/>
</dbReference>
<dbReference type="SUPFAM" id="SSF54427">
    <property type="entry name" value="NTF2-like"/>
    <property type="match status" value="1"/>
</dbReference>
<reference evidence="1 2" key="1">
    <citation type="submission" date="2018-08" db="EMBL/GenBank/DDBJ databases">
        <title>Comparative analysis of Burkholderia isolates from Puerto Rico.</title>
        <authorList>
            <person name="Hall C."/>
            <person name="Sahl J."/>
            <person name="Wagner D."/>
        </authorList>
    </citation>
    <scope>NUCLEOTIDE SEQUENCE [LARGE SCALE GENOMIC DNA]</scope>
    <source>
        <strain evidence="1 2">Bp9001</strain>
    </source>
</reference>
<dbReference type="InterPro" id="IPR039437">
    <property type="entry name" value="FrzH/put_lumazine-bd"/>
</dbReference>
<sequence length="124" mass="13909">MTQTQAVVALIEDYFNLAYEPKSRDFDSVFHPSCLIQWVDEGRLRTLSSQEYAALIHGRQSPRSIGAPRDEAILSTENISDSLSTATVRVRIGNKLFNDHFVMHKVDGSWLIATKASAVVHTFD</sequence>
<dbReference type="RefSeq" id="WP_047852003.1">
    <property type="nucleotide sequence ID" value="NZ_CABVQJ010000011.1"/>
</dbReference>
<evidence type="ECO:0008006" key="3">
    <source>
        <dbReference type="Google" id="ProtNLM"/>
    </source>
</evidence>
<evidence type="ECO:0000313" key="1">
    <source>
        <dbReference type="EMBL" id="RQT24785.1"/>
    </source>
</evidence>
<proteinExistence type="predicted"/>
<gene>
    <name evidence="1" type="ORF">DF037_22520</name>
</gene>
<accession>A0A1C8ZE18</accession>
<dbReference type="Pfam" id="PF12893">
    <property type="entry name" value="Lumazine_bd_2"/>
    <property type="match status" value="1"/>
</dbReference>